<dbReference type="EMBL" id="JBHUPC010000019">
    <property type="protein sequence ID" value="MFD2892821.1"/>
    <property type="molecule type" value="Genomic_DNA"/>
</dbReference>
<name>A0ABW5YP01_9FLAO</name>
<accession>A0ABW5YP01</accession>
<feature type="chain" id="PRO_5047109516" description="Lipoprotein" evidence="1">
    <location>
        <begin position="24"/>
        <end position="210"/>
    </location>
</feature>
<evidence type="ECO:0000313" key="2">
    <source>
        <dbReference type="EMBL" id="MFD2892821.1"/>
    </source>
</evidence>
<keyword evidence="3" id="KW-1185">Reference proteome</keyword>
<reference evidence="3" key="1">
    <citation type="journal article" date="2019" name="Int. J. Syst. Evol. Microbiol.">
        <title>The Global Catalogue of Microorganisms (GCM) 10K type strain sequencing project: providing services to taxonomists for standard genome sequencing and annotation.</title>
        <authorList>
            <consortium name="The Broad Institute Genomics Platform"/>
            <consortium name="The Broad Institute Genome Sequencing Center for Infectious Disease"/>
            <person name="Wu L."/>
            <person name="Ma J."/>
        </authorList>
    </citation>
    <scope>NUCLEOTIDE SEQUENCE [LARGE SCALE GENOMIC DNA]</scope>
    <source>
        <strain evidence="3">KCTC 22671</strain>
    </source>
</reference>
<proteinExistence type="predicted"/>
<evidence type="ECO:0008006" key="4">
    <source>
        <dbReference type="Google" id="ProtNLM"/>
    </source>
</evidence>
<sequence>MKKILLTFIIGILIYSCSATKTATDKTRYFDENNVEISKSKFEQICSTNKLLDIPGDSTNHKKLTLREKRGKITNKALLESLIEKEIKQELDSTKPIVIIYYPGKDPCNSSGSASKELRKTWYRDLEDGINKIAQIKPIYIYKDDDGLKRFAGFINNWYKDPEGTIERLFFKYHYPCSSFVVISKDGNFISYFGEFGKEYVWEATKLLNK</sequence>
<evidence type="ECO:0000256" key="1">
    <source>
        <dbReference type="SAM" id="SignalP"/>
    </source>
</evidence>
<dbReference type="PROSITE" id="PS51257">
    <property type="entry name" value="PROKAR_LIPOPROTEIN"/>
    <property type="match status" value="1"/>
</dbReference>
<evidence type="ECO:0000313" key="3">
    <source>
        <dbReference type="Proteomes" id="UP001597534"/>
    </source>
</evidence>
<comment type="caution">
    <text evidence="2">The sequence shown here is derived from an EMBL/GenBank/DDBJ whole genome shotgun (WGS) entry which is preliminary data.</text>
</comment>
<keyword evidence="1" id="KW-0732">Signal</keyword>
<dbReference type="Proteomes" id="UP001597534">
    <property type="component" value="Unassembled WGS sequence"/>
</dbReference>
<feature type="signal peptide" evidence="1">
    <location>
        <begin position="1"/>
        <end position="23"/>
    </location>
</feature>
<protein>
    <recommendedName>
        <fullName evidence="4">Lipoprotein</fullName>
    </recommendedName>
</protein>
<dbReference type="RefSeq" id="WP_379812546.1">
    <property type="nucleotide sequence ID" value="NZ_JBHUPC010000019.1"/>
</dbReference>
<organism evidence="2 3">
    <name type="scientific">Flavobacterium chuncheonense</name>
    <dbReference type="NCBI Taxonomy" id="2026653"/>
    <lineage>
        <taxon>Bacteria</taxon>
        <taxon>Pseudomonadati</taxon>
        <taxon>Bacteroidota</taxon>
        <taxon>Flavobacteriia</taxon>
        <taxon>Flavobacteriales</taxon>
        <taxon>Flavobacteriaceae</taxon>
        <taxon>Flavobacterium</taxon>
    </lineage>
</organism>
<gene>
    <name evidence="2" type="ORF">ACFS5J_12445</name>
</gene>